<dbReference type="OMA" id="IHNYLRM"/>
<evidence type="ECO:0000313" key="16">
    <source>
        <dbReference type="Proteomes" id="UP000009170"/>
    </source>
</evidence>
<dbReference type="InterPro" id="IPR014729">
    <property type="entry name" value="Rossmann-like_a/b/a_fold"/>
</dbReference>
<dbReference type="EMBL" id="KZ155784">
    <property type="protein sequence ID" value="OUS46275.1"/>
    <property type="molecule type" value="Genomic_DNA"/>
</dbReference>
<reference evidence="15" key="3">
    <citation type="submission" date="2017-04" db="EMBL/GenBank/DDBJ databases">
        <title>Population genomics of picophytoplankton unveils novel chromosome hypervariability.</title>
        <authorList>
            <consortium name="DOE Joint Genome Institute"/>
            <person name="Blanc-Mathieu R."/>
            <person name="Krasovec M."/>
            <person name="Hebrard M."/>
            <person name="Yau S."/>
            <person name="Desgranges E."/>
            <person name="Martin J."/>
            <person name="Schackwitz W."/>
            <person name="Kuo A."/>
            <person name="Salin G."/>
            <person name="Donnadieu C."/>
            <person name="Desdevises Y."/>
            <person name="Sanchez-Ferandin S."/>
            <person name="Moreau H."/>
            <person name="Rivals E."/>
            <person name="Grigoriev I.V."/>
            <person name="Grimsley N."/>
            <person name="Eyre-Walker A."/>
            <person name="Piganeau G."/>
        </authorList>
    </citation>
    <scope>NUCLEOTIDE SEQUENCE [LARGE SCALE GENOMIC DNA]</scope>
    <source>
        <strain evidence="15">RCC 1115</strain>
    </source>
</reference>
<dbReference type="Pfam" id="PF00875">
    <property type="entry name" value="DNA_photolyase"/>
    <property type="match status" value="1"/>
</dbReference>
<comment type="similarity">
    <text evidence="2">Belongs to the DNA photolyase class-2 family.</text>
</comment>
<evidence type="ECO:0000313" key="15">
    <source>
        <dbReference type="EMBL" id="OUS46275.1"/>
    </source>
</evidence>
<keyword evidence="8" id="KW-0238">DNA-binding</keyword>
<gene>
    <name evidence="15" type="ORF">BE221DRAFT_205759</name>
    <name evidence="14" type="ORF">OT_ostta13g01680</name>
</gene>
<evidence type="ECO:0000256" key="8">
    <source>
        <dbReference type="ARBA" id="ARBA00023125"/>
    </source>
</evidence>
<comment type="catalytic activity">
    <reaction evidence="12">
        <text>cyclobutadipyrimidine (in DNA) = 2 pyrimidine residues (in DNA).</text>
        <dbReference type="EC" id="4.1.99.3"/>
    </reaction>
</comment>
<dbReference type="GO" id="GO:0003677">
    <property type="term" value="F:DNA binding"/>
    <property type="evidence" value="ECO:0007669"/>
    <property type="project" value="UniProtKB-KW"/>
</dbReference>
<evidence type="ECO:0000256" key="4">
    <source>
        <dbReference type="ARBA" id="ARBA00014046"/>
    </source>
</evidence>
<dbReference type="InterPro" id="IPR006050">
    <property type="entry name" value="DNA_photolyase_N"/>
</dbReference>
<dbReference type="InParanoid" id="Q00X10"/>
<organism evidence="14 16">
    <name type="scientific">Ostreococcus tauri</name>
    <name type="common">Marine green alga</name>
    <dbReference type="NCBI Taxonomy" id="70448"/>
    <lineage>
        <taxon>Eukaryota</taxon>
        <taxon>Viridiplantae</taxon>
        <taxon>Chlorophyta</taxon>
        <taxon>Mamiellophyceae</taxon>
        <taxon>Mamiellales</taxon>
        <taxon>Bathycoccaceae</taxon>
        <taxon>Ostreococcus</taxon>
    </lineage>
</organism>
<keyword evidence="5" id="KW-0285">Flavoprotein</keyword>
<sequence length="484" mass="53180">MDGVEDGRARGLNARGVEACAWGGTDGSSAGGGGAVVYYCDRDARTSCNDALARATRMANGFGVPLVVAMHVGRDLSGRGIGGARRAVFGLEGRRELDEALRGRGAATRTTIGDDAALGVLETCEAVNASAVVCDFTPLREGRATRATIARALECPVVEVDAHNVVPAWVASDKQEYAARTIRPKIRKKLDEFLTAPTVMDDLVVRAAGSLAQMETDWAALVADARANGAHVPEVHWIKPGEKAALASLLDPSVDSFLPDRLALYGERNKPTSPRAVSRLSPYLNHGQLAPRRAAWEAVQLRGIVADEAIDSYLEELIIRRELSDNFCLYNPDYDSLRGASQWAQDSLALHASDKREYVYDYATLERAKTHDELWNAAQKELYHLGRMHGFMRMYWAKKILEWTPSPEIALETAIQLNDTYALDGLDPNGYVGCMWSIAGVHDQGWKERAVFGKVRYMNYAGCKRKFDIGEYVRRIESETRGSK</sequence>
<dbReference type="Gene3D" id="1.25.40.80">
    <property type="match status" value="1"/>
</dbReference>
<evidence type="ECO:0000256" key="12">
    <source>
        <dbReference type="ARBA" id="ARBA00033999"/>
    </source>
</evidence>
<evidence type="ECO:0000256" key="3">
    <source>
        <dbReference type="ARBA" id="ARBA00013149"/>
    </source>
</evidence>
<dbReference type="OrthoDB" id="494480at2759"/>
<dbReference type="GeneID" id="9835735"/>
<name>Q00X10_OSTTA</name>
<dbReference type="RefSeq" id="XP_003082644.1">
    <property type="nucleotide sequence ID" value="XM_003082596.1"/>
</dbReference>
<accession>Q00X10</accession>
<evidence type="ECO:0000256" key="9">
    <source>
        <dbReference type="ARBA" id="ARBA00023204"/>
    </source>
</evidence>
<evidence type="ECO:0000259" key="13">
    <source>
        <dbReference type="PROSITE" id="PS51645"/>
    </source>
</evidence>
<evidence type="ECO:0000313" key="14">
    <source>
        <dbReference type="EMBL" id="CAL56501.1"/>
    </source>
</evidence>
<dbReference type="InterPro" id="IPR032673">
    <property type="entry name" value="DNA_photolyase_2_CS"/>
</dbReference>
<dbReference type="PANTHER" id="PTHR10211:SF0">
    <property type="entry name" value="DEOXYRIBODIPYRIMIDINE PHOTO-LYASE"/>
    <property type="match status" value="1"/>
</dbReference>
<comment type="cofactor">
    <cofactor evidence="1">
        <name>FAD</name>
        <dbReference type="ChEBI" id="CHEBI:57692"/>
    </cofactor>
</comment>
<dbReference type="EC" id="4.1.99.3" evidence="3"/>
<dbReference type="Gene3D" id="3.40.50.620">
    <property type="entry name" value="HUPs"/>
    <property type="match status" value="1"/>
</dbReference>
<dbReference type="PROSITE" id="PS01084">
    <property type="entry name" value="DNA_PHOTOLYASES_2_2"/>
    <property type="match status" value="1"/>
</dbReference>
<dbReference type="STRING" id="70448.Q00X10"/>
<dbReference type="AlphaFoldDB" id="Q00X10"/>
<evidence type="ECO:0000256" key="2">
    <source>
        <dbReference type="ARBA" id="ARBA00006409"/>
    </source>
</evidence>
<accession>A0A454XRD8</accession>
<keyword evidence="7" id="KW-0274">FAD</keyword>
<protein>
    <recommendedName>
        <fullName evidence="4">Deoxyribodipyrimidine photo-lyase</fullName>
        <ecNumber evidence="3">4.1.99.3</ecNumber>
    </recommendedName>
    <alternativeName>
        <fullName evidence="11">DNA photolyase</fullName>
    </alternativeName>
</protein>
<dbReference type="InterPro" id="IPR036134">
    <property type="entry name" value="Crypto/Photolyase_FAD-like_sf"/>
</dbReference>
<dbReference type="Gene3D" id="1.10.579.10">
    <property type="entry name" value="DNA Cyclobutane Dipyrimidine Photolyase, subunit A, domain 3"/>
    <property type="match status" value="1"/>
</dbReference>
<reference evidence="14 16" key="1">
    <citation type="journal article" date="2006" name="Proc. Natl. Acad. Sci. U.S.A.">
        <title>Genome analysis of the smallest free-living eukaryote Ostreococcus tauri unveils many unique features.</title>
        <authorList>
            <person name="Derelle E."/>
            <person name="Ferraz C."/>
            <person name="Rombauts S."/>
            <person name="Rouze P."/>
            <person name="Worden A.Z."/>
            <person name="Robbens S."/>
            <person name="Partensky F."/>
            <person name="Degroeve S."/>
            <person name="Echeynie S."/>
            <person name="Cooke R."/>
            <person name="Saeys Y."/>
            <person name="Wuyts J."/>
            <person name="Jabbari K."/>
            <person name="Bowler C."/>
            <person name="Panaud O."/>
            <person name="Piegu B."/>
            <person name="Ball S.G."/>
            <person name="Ral J.-P."/>
            <person name="Bouget F.-Y."/>
            <person name="Piganeau G."/>
            <person name="De Baets B."/>
            <person name="Picard A."/>
            <person name="Delseny M."/>
            <person name="Demaille J."/>
            <person name="Van de Peer Y."/>
            <person name="Moreau H."/>
        </authorList>
    </citation>
    <scope>NUCLEOTIDE SEQUENCE [LARGE SCALE GENOMIC DNA]</scope>
    <source>
        <strain evidence="14 16">OTTH0595</strain>
    </source>
</reference>
<evidence type="ECO:0000256" key="1">
    <source>
        <dbReference type="ARBA" id="ARBA00001974"/>
    </source>
</evidence>
<proteinExistence type="inferred from homology"/>
<dbReference type="PANTHER" id="PTHR10211">
    <property type="entry name" value="DEOXYRIBODIPYRIMIDINE PHOTOLYASE"/>
    <property type="match status" value="1"/>
</dbReference>
<dbReference type="PROSITE" id="PS51645">
    <property type="entry name" value="PHR_CRY_ALPHA_BETA"/>
    <property type="match status" value="1"/>
</dbReference>
<keyword evidence="6" id="KW-0227">DNA damage</keyword>
<dbReference type="EMBL" id="CAID01000013">
    <property type="protein sequence ID" value="CAL56501.1"/>
    <property type="molecule type" value="Genomic_DNA"/>
</dbReference>
<dbReference type="KEGG" id="ota:OT_ostta13g01680"/>
<evidence type="ECO:0000256" key="11">
    <source>
        <dbReference type="ARBA" id="ARBA00031671"/>
    </source>
</evidence>
<dbReference type="Proteomes" id="UP000009170">
    <property type="component" value="Unassembled WGS sequence"/>
</dbReference>
<evidence type="ECO:0000256" key="10">
    <source>
        <dbReference type="ARBA" id="ARBA00023239"/>
    </source>
</evidence>
<dbReference type="SUPFAM" id="SSF48173">
    <property type="entry name" value="Cryptochrome/photolyase FAD-binding domain"/>
    <property type="match status" value="1"/>
</dbReference>
<dbReference type="GO" id="GO:0003904">
    <property type="term" value="F:deoxyribodipyrimidine photo-lyase activity"/>
    <property type="evidence" value="ECO:0007669"/>
    <property type="project" value="UniProtKB-EC"/>
</dbReference>
<dbReference type="Proteomes" id="UP000195557">
    <property type="component" value="Unassembled WGS sequence"/>
</dbReference>
<dbReference type="InterPro" id="IPR052219">
    <property type="entry name" value="Photolyase_Class-2"/>
</dbReference>
<dbReference type="FunFam" id="1.10.579.10:FF:000002">
    <property type="entry name" value="Deoxyribodipyrimidine photolyase"/>
    <property type="match status" value="1"/>
</dbReference>
<evidence type="ECO:0000256" key="6">
    <source>
        <dbReference type="ARBA" id="ARBA00022763"/>
    </source>
</evidence>
<keyword evidence="16" id="KW-1185">Reference proteome</keyword>
<dbReference type="SUPFAM" id="SSF52425">
    <property type="entry name" value="Cryptochrome/photolyase, N-terminal domain"/>
    <property type="match status" value="1"/>
</dbReference>
<accession>A0A1Y5IH27</accession>
<reference evidence="14" key="2">
    <citation type="journal article" date="2014" name="BMC Genomics">
        <title>An improved genome of the model marine alga Ostreococcus tauri unfolds by assessing Illumina de novo assemblies.</title>
        <authorList>
            <person name="Blanc-Mathieu R."/>
            <person name="Verhelst B."/>
            <person name="Derelle E."/>
            <person name="Rombauts S."/>
            <person name="Bouget F.Y."/>
            <person name="Carre I."/>
            <person name="Chateau A."/>
            <person name="Eyre-Walker A."/>
            <person name="Grimsley N."/>
            <person name="Moreau H."/>
            <person name="Piegu B."/>
            <person name="Rivals E."/>
            <person name="Schackwitz W."/>
            <person name="Van de Peer Y."/>
            <person name="Piganeau G."/>
        </authorList>
    </citation>
    <scope>NUCLEOTIDE SEQUENCE</scope>
    <source>
        <strain evidence="14">RCC4221</strain>
    </source>
</reference>
<dbReference type="GO" id="GO:0000719">
    <property type="term" value="P:photoreactive repair"/>
    <property type="evidence" value="ECO:0007669"/>
    <property type="project" value="TreeGrafter"/>
</dbReference>
<feature type="domain" description="Photolyase/cryptochrome alpha/beta" evidence="13">
    <location>
        <begin position="34"/>
        <end position="168"/>
    </location>
</feature>
<keyword evidence="10 15" id="KW-0456">Lyase</keyword>
<keyword evidence="9" id="KW-0234">DNA repair</keyword>
<evidence type="ECO:0000256" key="5">
    <source>
        <dbReference type="ARBA" id="ARBA00022630"/>
    </source>
</evidence>
<evidence type="ECO:0000256" key="7">
    <source>
        <dbReference type="ARBA" id="ARBA00022827"/>
    </source>
</evidence>
<dbReference type="InterPro" id="IPR036155">
    <property type="entry name" value="Crypto/Photolyase_N_sf"/>
</dbReference>